<dbReference type="InterPro" id="IPR001372">
    <property type="entry name" value="Dynein_light_chain_typ-1/2"/>
</dbReference>
<dbReference type="SUPFAM" id="SSF81383">
    <property type="entry name" value="F-box domain"/>
    <property type="match status" value="1"/>
</dbReference>
<evidence type="ECO:0000259" key="1">
    <source>
        <dbReference type="Pfam" id="PF00646"/>
    </source>
</evidence>
<dbReference type="InterPro" id="IPR036047">
    <property type="entry name" value="F-box-like_dom_sf"/>
</dbReference>
<dbReference type="OrthoDB" id="10044893at2759"/>
<dbReference type="SUPFAM" id="SSF52047">
    <property type="entry name" value="RNI-like"/>
    <property type="match status" value="1"/>
</dbReference>
<dbReference type="SMART" id="SM01375">
    <property type="entry name" value="Dynein_light"/>
    <property type="match status" value="1"/>
</dbReference>
<dbReference type="Gene3D" id="3.80.10.10">
    <property type="entry name" value="Ribonuclease Inhibitor"/>
    <property type="match status" value="1"/>
</dbReference>
<proteinExistence type="predicted"/>
<dbReference type="Gene3D" id="3.30.740.10">
    <property type="entry name" value="Protein Inhibitor Of Neuronal Nitric Oxide Synthase"/>
    <property type="match status" value="1"/>
</dbReference>
<dbReference type="Pfam" id="PF01221">
    <property type="entry name" value="Dynein_light"/>
    <property type="match status" value="1"/>
</dbReference>
<evidence type="ECO:0000313" key="3">
    <source>
        <dbReference type="Proteomes" id="UP000824120"/>
    </source>
</evidence>
<organism evidence="2 3">
    <name type="scientific">Solanum commersonii</name>
    <name type="common">Commerson's wild potato</name>
    <name type="synonym">Commerson's nightshade</name>
    <dbReference type="NCBI Taxonomy" id="4109"/>
    <lineage>
        <taxon>Eukaryota</taxon>
        <taxon>Viridiplantae</taxon>
        <taxon>Streptophyta</taxon>
        <taxon>Embryophyta</taxon>
        <taxon>Tracheophyta</taxon>
        <taxon>Spermatophyta</taxon>
        <taxon>Magnoliopsida</taxon>
        <taxon>eudicotyledons</taxon>
        <taxon>Gunneridae</taxon>
        <taxon>Pentapetalae</taxon>
        <taxon>asterids</taxon>
        <taxon>lamiids</taxon>
        <taxon>Solanales</taxon>
        <taxon>Solanaceae</taxon>
        <taxon>Solanoideae</taxon>
        <taxon>Solaneae</taxon>
        <taxon>Solanum</taxon>
    </lineage>
</organism>
<reference evidence="2 3" key="1">
    <citation type="submission" date="2020-09" db="EMBL/GenBank/DDBJ databases">
        <title>De no assembly of potato wild relative species, Solanum commersonii.</title>
        <authorList>
            <person name="Cho K."/>
        </authorList>
    </citation>
    <scope>NUCLEOTIDE SEQUENCE [LARGE SCALE GENOMIC DNA]</scope>
    <source>
        <strain evidence="2">LZ3.2</strain>
        <tissue evidence="2">Leaf</tissue>
    </source>
</reference>
<comment type="caution">
    <text evidence="2">The sequence shown here is derived from an EMBL/GenBank/DDBJ whole genome shotgun (WGS) entry which is preliminary data.</text>
</comment>
<name>A0A9J6AVK8_SOLCO</name>
<dbReference type="GO" id="GO:0005868">
    <property type="term" value="C:cytoplasmic dynein complex"/>
    <property type="evidence" value="ECO:0007669"/>
    <property type="project" value="TreeGrafter"/>
</dbReference>
<sequence>MEKAEEELERRSKFLNSLILRKKSVEEKQQNEDLNVRVRASDMPFSLQNHAFKCARDNLDATMVCGKLDSKRLALVLKKEFDSTYGPAWHCIVGTSFGSYVTHSIGVHHMKLMFLILPYLPLFELLSMSQVCKSFKDALKHDILPWLNIIVEKPINTRFSDEFLMKIMSKAKGRLNVVALRNCFKITDEGLLQVIASNPFINKLYLQGCTSLTIEGVIGAVKLLTKPNHRLKNLAISGIYNVKIEDFQTLCHLMEINQMQMKQIKKNYYHMRRELYTFKQESQPSIDVDICPKCGEIRESFDCPRDSCKKRMQQQQRQLLECRGCFLCVPRCEECGVCTKDDELGEAACVDILCLNCWLHLPKCNFCNKAYCNQHAYQQHVGSSLGFLCGECSFHATQSSH</sequence>
<dbReference type="PANTHER" id="PTHR11886">
    <property type="entry name" value="DYNEIN LIGHT CHAIN"/>
    <property type="match status" value="1"/>
</dbReference>
<gene>
    <name evidence="2" type="ORF">H5410_000118</name>
</gene>
<feature type="domain" description="F-box" evidence="1">
    <location>
        <begin position="112"/>
        <end position="144"/>
    </location>
</feature>
<dbReference type="GO" id="GO:0045505">
    <property type="term" value="F:dynein intermediate chain binding"/>
    <property type="evidence" value="ECO:0007669"/>
    <property type="project" value="TreeGrafter"/>
</dbReference>
<dbReference type="SUPFAM" id="SSF54648">
    <property type="entry name" value="DLC"/>
    <property type="match status" value="1"/>
</dbReference>
<keyword evidence="3" id="KW-1185">Reference proteome</keyword>
<dbReference type="InterPro" id="IPR037177">
    <property type="entry name" value="DLC_sf"/>
</dbReference>
<evidence type="ECO:0000313" key="2">
    <source>
        <dbReference type="EMBL" id="KAG5628401.1"/>
    </source>
</evidence>
<dbReference type="EMBL" id="JACXVP010000001">
    <property type="protein sequence ID" value="KAG5628401.1"/>
    <property type="molecule type" value="Genomic_DNA"/>
</dbReference>
<dbReference type="Pfam" id="PF00646">
    <property type="entry name" value="F-box"/>
    <property type="match status" value="1"/>
</dbReference>
<dbReference type="InterPro" id="IPR001810">
    <property type="entry name" value="F-box_dom"/>
</dbReference>
<dbReference type="Proteomes" id="UP000824120">
    <property type="component" value="Chromosome 1"/>
</dbReference>
<dbReference type="InterPro" id="IPR032675">
    <property type="entry name" value="LRR_dom_sf"/>
</dbReference>
<protein>
    <recommendedName>
        <fullName evidence="1">F-box domain-containing protein</fullName>
    </recommendedName>
</protein>
<accession>A0A9J6AVK8</accession>
<dbReference type="AlphaFoldDB" id="A0A9J6AVK8"/>
<dbReference type="PANTHER" id="PTHR11886:SF39">
    <property type="entry name" value="DYNEIN LIGHT CHAIN"/>
    <property type="match status" value="1"/>
</dbReference>
<dbReference type="InterPro" id="IPR017900">
    <property type="entry name" value="4Fe4S_Fe_S_CS"/>
</dbReference>
<dbReference type="GO" id="GO:0007017">
    <property type="term" value="P:microtubule-based process"/>
    <property type="evidence" value="ECO:0007669"/>
    <property type="project" value="InterPro"/>
</dbReference>
<dbReference type="PROSITE" id="PS00198">
    <property type="entry name" value="4FE4S_FER_1"/>
    <property type="match status" value="1"/>
</dbReference>